<accession>A0A2T1DB92</accession>
<protein>
    <submittedName>
        <fullName evidence="1">Uncharacterized protein</fullName>
    </submittedName>
</protein>
<reference evidence="1 2" key="2">
    <citation type="submission" date="2018-03" db="EMBL/GenBank/DDBJ databases">
        <title>The ancient ancestry and fast evolution of plastids.</title>
        <authorList>
            <person name="Moore K.R."/>
            <person name="Magnabosco C."/>
            <person name="Momper L."/>
            <person name="Gold D.A."/>
            <person name="Bosak T."/>
            <person name="Fournier G.P."/>
        </authorList>
    </citation>
    <scope>NUCLEOTIDE SEQUENCE [LARGE SCALE GENOMIC DNA]</scope>
    <source>
        <strain evidence="1 2">ULC007</strain>
    </source>
</reference>
<sequence>MLREVRLRTLTFATVYTQVVRRSVSVGFSPPKSPILGDFETGISAQSPPLMGDLGGEDLGDDSDQKTRVYTVALRWERDAFGQFWESRTARNVEFK</sequence>
<organism evidence="1 2">
    <name type="scientific">Phormidesmis priestleyi ULC007</name>
    <dbReference type="NCBI Taxonomy" id="1920490"/>
    <lineage>
        <taxon>Bacteria</taxon>
        <taxon>Bacillati</taxon>
        <taxon>Cyanobacteriota</taxon>
        <taxon>Cyanophyceae</taxon>
        <taxon>Leptolyngbyales</taxon>
        <taxon>Leptolyngbyaceae</taxon>
        <taxon>Phormidesmis</taxon>
    </lineage>
</organism>
<proteinExistence type="predicted"/>
<gene>
    <name evidence="1" type="ORF">C7B65_17780</name>
</gene>
<comment type="caution">
    <text evidence="1">The sequence shown here is derived from an EMBL/GenBank/DDBJ whole genome shotgun (WGS) entry which is preliminary data.</text>
</comment>
<dbReference type="Proteomes" id="UP000238634">
    <property type="component" value="Unassembled WGS sequence"/>
</dbReference>
<reference evidence="1 2" key="1">
    <citation type="submission" date="2018-02" db="EMBL/GenBank/DDBJ databases">
        <authorList>
            <person name="Cohen D.B."/>
            <person name="Kent A.D."/>
        </authorList>
    </citation>
    <scope>NUCLEOTIDE SEQUENCE [LARGE SCALE GENOMIC DNA]</scope>
    <source>
        <strain evidence="1 2">ULC007</strain>
    </source>
</reference>
<keyword evidence="2" id="KW-1185">Reference proteome</keyword>
<evidence type="ECO:0000313" key="2">
    <source>
        <dbReference type="Proteomes" id="UP000238634"/>
    </source>
</evidence>
<name>A0A2T1DB92_9CYAN</name>
<dbReference type="AlphaFoldDB" id="A0A2T1DB92"/>
<evidence type="ECO:0000313" key="1">
    <source>
        <dbReference type="EMBL" id="PSB17755.1"/>
    </source>
</evidence>
<dbReference type="EMBL" id="PVWG01000024">
    <property type="protein sequence ID" value="PSB17755.1"/>
    <property type="molecule type" value="Genomic_DNA"/>
</dbReference>